<reference evidence="1" key="1">
    <citation type="submission" date="2021-02" db="EMBL/GenBank/DDBJ databases">
        <authorList>
            <person name="Nowell W R."/>
        </authorList>
    </citation>
    <scope>NUCLEOTIDE SEQUENCE</scope>
</reference>
<dbReference type="Proteomes" id="UP000663852">
    <property type="component" value="Unassembled WGS sequence"/>
</dbReference>
<name>A0A815M519_ADIRI</name>
<dbReference type="Gene3D" id="3.40.50.300">
    <property type="entry name" value="P-loop containing nucleotide triphosphate hydrolases"/>
    <property type="match status" value="1"/>
</dbReference>
<protein>
    <recommendedName>
        <fullName evidence="3">Sulfotransferase</fullName>
    </recommendedName>
</protein>
<dbReference type="SUPFAM" id="SSF52540">
    <property type="entry name" value="P-loop containing nucleoside triphosphate hydrolases"/>
    <property type="match status" value="1"/>
</dbReference>
<dbReference type="InterPro" id="IPR027417">
    <property type="entry name" value="P-loop_NTPase"/>
</dbReference>
<evidence type="ECO:0000313" key="1">
    <source>
        <dbReference type="EMBL" id="CAF1419246.1"/>
    </source>
</evidence>
<proteinExistence type="predicted"/>
<sequence>MNCQYLLSDITLHEDDLMDEAKDQFDFHTTILNLFELNRQVVVENDQVTDIGRHLLLSKLEKAHTTFKEVLNYIVSQNVLSKCSLPEFGPIFVCGLPRTGSTLLYNLLACDPNCRAPFTTDMSGECLPPISRSNTEEHERRKSMLAQEQQFCENLLDRQSMLAASHPSYLIEEDFLILEHAGIFIPVMRISPTYRTLVDTFYYNEIYRGAVYKYHKLFLSMLNSVDKPCSHWLVKAPEHSFSLNIILRQYTKSAFIMTHRKLEDVLPSHNRSAWAFENIYFDKNDQTKKDLITMNGLRYIDKMIDHIMKFRLDRIKKDEELDKNIFDVLYDDLIKEPIVTVRRIYTHFGLRWTQEFETAMYTWLRDNPQGKQGRHTYNLSDIGLTREDIESRFAPYIHLFLRS</sequence>
<accession>A0A815M519</accession>
<evidence type="ECO:0008006" key="3">
    <source>
        <dbReference type="Google" id="ProtNLM"/>
    </source>
</evidence>
<evidence type="ECO:0000313" key="2">
    <source>
        <dbReference type="Proteomes" id="UP000663852"/>
    </source>
</evidence>
<organism evidence="1 2">
    <name type="scientific">Adineta ricciae</name>
    <name type="common">Rotifer</name>
    <dbReference type="NCBI Taxonomy" id="249248"/>
    <lineage>
        <taxon>Eukaryota</taxon>
        <taxon>Metazoa</taxon>
        <taxon>Spiralia</taxon>
        <taxon>Gnathifera</taxon>
        <taxon>Rotifera</taxon>
        <taxon>Eurotatoria</taxon>
        <taxon>Bdelloidea</taxon>
        <taxon>Adinetida</taxon>
        <taxon>Adinetidae</taxon>
        <taxon>Adineta</taxon>
    </lineage>
</organism>
<dbReference type="PANTHER" id="PTHR36451:SF1">
    <property type="entry name" value="OMEGA-HYDROXY-BETA-DIHYDROMENAQUINONE-9 SULFOTRANSFERASE STF3"/>
    <property type="match status" value="1"/>
</dbReference>
<dbReference type="OrthoDB" id="10019515at2759"/>
<gene>
    <name evidence="1" type="ORF">EDS130_LOCUS37338</name>
</gene>
<dbReference type="AlphaFoldDB" id="A0A815M519"/>
<dbReference type="EMBL" id="CAJNOJ010000366">
    <property type="protein sequence ID" value="CAF1419246.1"/>
    <property type="molecule type" value="Genomic_DNA"/>
</dbReference>
<comment type="caution">
    <text evidence="1">The sequence shown here is derived from an EMBL/GenBank/DDBJ whole genome shotgun (WGS) entry which is preliminary data.</text>
</comment>
<dbReference type="Pfam" id="PF13469">
    <property type="entry name" value="Sulfotransfer_3"/>
    <property type="match status" value="1"/>
</dbReference>
<dbReference type="PANTHER" id="PTHR36451">
    <property type="entry name" value="PAPS-DEPENDENT SULFOTRANSFERASE STF3"/>
    <property type="match status" value="1"/>
</dbReference>
<dbReference type="InterPro" id="IPR052736">
    <property type="entry name" value="Stf3_sulfotransferase"/>
</dbReference>